<accession>A0A2P2JAZ6</accession>
<evidence type="ECO:0000256" key="1">
    <source>
        <dbReference type="SAM" id="MobiDB-lite"/>
    </source>
</evidence>
<feature type="region of interest" description="Disordered" evidence="1">
    <location>
        <begin position="50"/>
        <end position="71"/>
    </location>
</feature>
<dbReference type="PANTHER" id="PTHR36043:SF1">
    <property type="entry name" value="2,3-BISPHOSPHOGLYCERATE-INDEPENDENT PHOSPHOGLYCERATE MUTASE"/>
    <property type="match status" value="1"/>
</dbReference>
<keyword evidence="2" id="KW-1133">Transmembrane helix</keyword>
<name>A0A2P2JAZ6_RHIMU</name>
<protein>
    <submittedName>
        <fullName evidence="3">Uncharacterized protein MANES_08G002100</fullName>
    </submittedName>
</protein>
<feature type="compositionally biased region" description="Basic and acidic residues" evidence="1">
    <location>
        <begin position="54"/>
        <end position="71"/>
    </location>
</feature>
<proteinExistence type="predicted"/>
<evidence type="ECO:0000256" key="2">
    <source>
        <dbReference type="SAM" id="Phobius"/>
    </source>
</evidence>
<keyword evidence="2" id="KW-0812">Transmembrane</keyword>
<dbReference type="EMBL" id="GGEC01010182">
    <property type="protein sequence ID" value="MBW90665.1"/>
    <property type="molecule type" value="Transcribed_RNA"/>
</dbReference>
<evidence type="ECO:0000313" key="3">
    <source>
        <dbReference type="EMBL" id="MBW90665.1"/>
    </source>
</evidence>
<dbReference type="PANTHER" id="PTHR36043">
    <property type="entry name" value="2,3-BISPHOSPHOGLYCERATE-INDEPENDENT PHOSPHOGLYCERATE MUTASE"/>
    <property type="match status" value="1"/>
</dbReference>
<feature type="transmembrane region" description="Helical" evidence="2">
    <location>
        <begin position="130"/>
        <end position="151"/>
    </location>
</feature>
<reference evidence="3" key="1">
    <citation type="submission" date="2018-02" db="EMBL/GenBank/DDBJ databases">
        <title>Rhizophora mucronata_Transcriptome.</title>
        <authorList>
            <person name="Meera S.P."/>
            <person name="Sreeshan A."/>
            <person name="Augustine A."/>
        </authorList>
    </citation>
    <scope>NUCLEOTIDE SEQUENCE</scope>
    <source>
        <tissue evidence="3">Leaf</tissue>
    </source>
</reference>
<dbReference type="AlphaFoldDB" id="A0A2P2JAZ6"/>
<organism evidence="3">
    <name type="scientific">Rhizophora mucronata</name>
    <name type="common">Asiatic mangrove</name>
    <dbReference type="NCBI Taxonomy" id="61149"/>
    <lineage>
        <taxon>Eukaryota</taxon>
        <taxon>Viridiplantae</taxon>
        <taxon>Streptophyta</taxon>
        <taxon>Embryophyta</taxon>
        <taxon>Tracheophyta</taxon>
        <taxon>Spermatophyta</taxon>
        <taxon>Magnoliopsida</taxon>
        <taxon>eudicotyledons</taxon>
        <taxon>Gunneridae</taxon>
        <taxon>Pentapetalae</taxon>
        <taxon>rosids</taxon>
        <taxon>fabids</taxon>
        <taxon>Malpighiales</taxon>
        <taxon>Rhizophoraceae</taxon>
        <taxon>Rhizophora</taxon>
    </lineage>
</organism>
<keyword evidence="2" id="KW-0472">Membrane</keyword>
<sequence>MDIQPLVSSIITTTKTTITKMTTARRRFLSTIQRSAPSLYPCSLHRTFCSSRSNSREPKQDGDDSNDQKFSTDWDKAWSKFKKQGKKTLFSPNKYVSWNPRSSNYPLSEEVDPIKRTERSNLTLWTSPRFTLVGAIIIVTFLLVYTILAPIK</sequence>